<dbReference type="Proteomes" id="UP000030664">
    <property type="component" value="Unassembled WGS sequence"/>
</dbReference>
<protein>
    <submittedName>
        <fullName evidence="1">ATP-binding protein</fullName>
    </submittedName>
</protein>
<keyword evidence="1" id="KW-0067">ATP-binding</keyword>
<dbReference type="GO" id="GO:0005524">
    <property type="term" value="F:ATP binding"/>
    <property type="evidence" value="ECO:0007669"/>
    <property type="project" value="UniProtKB-KW"/>
</dbReference>
<sequence length="77" mass="8055">MEIKIGIQNVARELVVNADLSADEVQTKVTEALSSGAPLVLQDTKGSTTVVPSASIGYVETGQETKRKVGFTPLPLG</sequence>
<accession>A0A0B0D9X6</accession>
<dbReference type="STRING" id="223184.AS25_11795"/>
<evidence type="ECO:0000313" key="2">
    <source>
        <dbReference type="Proteomes" id="UP000030664"/>
    </source>
</evidence>
<dbReference type="eggNOG" id="ENOG5032YJA">
    <property type="taxonomic scope" value="Bacteria"/>
</dbReference>
<dbReference type="RefSeq" id="WP_035965329.1">
    <property type="nucleotide sequence ID" value="NZ_BMZV01000004.1"/>
</dbReference>
<comment type="caution">
    <text evidence="1">The sequence shown here is derived from an EMBL/GenBank/DDBJ whole genome shotgun (WGS) entry which is preliminary data.</text>
</comment>
<name>A0A0B0D9X6_9MICC</name>
<proteinExistence type="predicted"/>
<gene>
    <name evidence="1" type="ORF">AS25_11795</name>
</gene>
<dbReference type="Pfam" id="PF11305">
    <property type="entry name" value="DUF3107"/>
    <property type="match status" value="1"/>
</dbReference>
<keyword evidence="1" id="KW-0547">Nucleotide-binding</keyword>
<dbReference type="GeneID" id="93242877"/>
<dbReference type="InterPro" id="IPR021456">
    <property type="entry name" value="DUF3107"/>
</dbReference>
<evidence type="ECO:0000313" key="1">
    <source>
        <dbReference type="EMBL" id="KHE73570.1"/>
    </source>
</evidence>
<dbReference type="AlphaFoldDB" id="A0A0B0D9X6"/>
<reference evidence="1 2" key="1">
    <citation type="submission" date="2014-09" db="EMBL/GenBank/DDBJ databases">
        <title>High-quality draft genome sequence of Kocuria marina SO9-6, an actinobacterium isolated from a copper mine.</title>
        <authorList>
            <person name="Castro D.B."/>
            <person name="Pereira L.B."/>
            <person name="Silva M.V."/>
            <person name="Silva B.P."/>
            <person name="Zanardi B.R."/>
            <person name="Carlos C."/>
            <person name="Belgini D.R."/>
            <person name="Limache E.G."/>
            <person name="Lacerda G.V."/>
            <person name="Nery M.B."/>
            <person name="Gomes M.B."/>
            <person name="Souza S."/>
            <person name="Silva T.M."/>
            <person name="Rodrigues V.D."/>
            <person name="Paulino L.C."/>
            <person name="Vicentini R."/>
            <person name="Ferraz L.F."/>
            <person name="Ottoboni L.M."/>
        </authorList>
    </citation>
    <scope>NUCLEOTIDE SEQUENCE [LARGE SCALE GENOMIC DNA]</scope>
    <source>
        <strain evidence="1 2">SO9-6</strain>
    </source>
</reference>
<dbReference type="EMBL" id="JROM01000055">
    <property type="protein sequence ID" value="KHE73570.1"/>
    <property type="molecule type" value="Genomic_DNA"/>
</dbReference>
<organism evidence="1 2">
    <name type="scientific">Kocuria marina</name>
    <dbReference type="NCBI Taxonomy" id="223184"/>
    <lineage>
        <taxon>Bacteria</taxon>
        <taxon>Bacillati</taxon>
        <taxon>Actinomycetota</taxon>
        <taxon>Actinomycetes</taxon>
        <taxon>Micrococcales</taxon>
        <taxon>Micrococcaceae</taxon>
        <taxon>Kocuria</taxon>
    </lineage>
</organism>